<dbReference type="GO" id="GO:0005737">
    <property type="term" value="C:cytoplasm"/>
    <property type="evidence" value="ECO:0007669"/>
    <property type="project" value="TreeGrafter"/>
</dbReference>
<dbReference type="OrthoDB" id="9779622at2"/>
<dbReference type="PANTHER" id="PTHR43948">
    <property type="entry name" value="DNAJ HOMOLOG SUBFAMILY B"/>
    <property type="match status" value="1"/>
</dbReference>
<feature type="region of interest" description="Disordered" evidence="2">
    <location>
        <begin position="150"/>
        <end position="189"/>
    </location>
</feature>
<dbReference type="PROSITE" id="PS00636">
    <property type="entry name" value="DNAJ_1"/>
    <property type="match status" value="1"/>
</dbReference>
<feature type="compositionally biased region" description="Low complexity" evidence="2">
    <location>
        <begin position="163"/>
        <end position="177"/>
    </location>
</feature>
<dbReference type="InterPro" id="IPR036869">
    <property type="entry name" value="J_dom_sf"/>
</dbReference>
<gene>
    <name evidence="4" type="ORF">SAMN05216466_101683</name>
</gene>
<organism evidence="4 5">
    <name type="scientific">Paraburkholderia phenazinium</name>
    <dbReference type="NCBI Taxonomy" id="60549"/>
    <lineage>
        <taxon>Bacteria</taxon>
        <taxon>Pseudomonadati</taxon>
        <taxon>Pseudomonadota</taxon>
        <taxon>Betaproteobacteria</taxon>
        <taxon>Burkholderiales</taxon>
        <taxon>Burkholderiaceae</taxon>
        <taxon>Paraburkholderia</taxon>
    </lineage>
</organism>
<evidence type="ECO:0000313" key="5">
    <source>
        <dbReference type="Proteomes" id="UP000199706"/>
    </source>
</evidence>
<dbReference type="GO" id="GO:0051082">
    <property type="term" value="F:unfolded protein binding"/>
    <property type="evidence" value="ECO:0007669"/>
    <property type="project" value="TreeGrafter"/>
</dbReference>
<dbReference type="SMART" id="SM00271">
    <property type="entry name" value="DnaJ"/>
    <property type="match status" value="1"/>
</dbReference>
<dbReference type="Pfam" id="PF00226">
    <property type="entry name" value="DnaJ"/>
    <property type="match status" value="1"/>
</dbReference>
<evidence type="ECO:0000259" key="3">
    <source>
        <dbReference type="PROSITE" id="PS50076"/>
    </source>
</evidence>
<feature type="domain" description="J" evidence="3">
    <location>
        <begin position="3"/>
        <end position="69"/>
    </location>
</feature>
<evidence type="ECO:0000313" key="4">
    <source>
        <dbReference type="EMBL" id="SDF95559.1"/>
    </source>
</evidence>
<feature type="coiled-coil region" evidence="1">
    <location>
        <begin position="73"/>
        <end position="100"/>
    </location>
</feature>
<dbReference type="PRINTS" id="PR00625">
    <property type="entry name" value="JDOMAIN"/>
</dbReference>
<reference evidence="4 5" key="1">
    <citation type="submission" date="2016-10" db="EMBL/GenBank/DDBJ databases">
        <authorList>
            <person name="de Groot N.N."/>
        </authorList>
    </citation>
    <scope>NUCLEOTIDE SEQUENCE [LARGE SCALE GENOMIC DNA]</scope>
    <source>
        <strain evidence="4 5">LMG 2247</strain>
    </source>
</reference>
<dbReference type="AlphaFoldDB" id="A0A1G7QCB1"/>
<dbReference type="InterPro" id="IPR018253">
    <property type="entry name" value="DnaJ_domain_CS"/>
</dbReference>
<evidence type="ECO:0000256" key="2">
    <source>
        <dbReference type="SAM" id="MobiDB-lite"/>
    </source>
</evidence>
<dbReference type="PANTHER" id="PTHR43948:SF10">
    <property type="entry name" value="MRJ, ISOFORM E"/>
    <property type="match status" value="1"/>
</dbReference>
<dbReference type="CDD" id="cd06257">
    <property type="entry name" value="DnaJ"/>
    <property type="match status" value="1"/>
</dbReference>
<dbReference type="Proteomes" id="UP000199706">
    <property type="component" value="Unassembled WGS sequence"/>
</dbReference>
<dbReference type="GO" id="GO:0051087">
    <property type="term" value="F:protein-folding chaperone binding"/>
    <property type="evidence" value="ECO:0007669"/>
    <property type="project" value="TreeGrafter"/>
</dbReference>
<sequence length="205" mass="22887">MATLYDKLGVQPNATGEEIKRAYRKAAMRWHPDRNVGAEEAARTAFQDIKDAYNILSDAAQRKVYDAVYAEQMRTWEARRQRMERERAEREEAARAAEQAAYAKRVALAMRFADEGYNRDVVFGVLLGQQCEASLAGRIADSALALHASRQQQSVPAEPVADEPVQPSESAQPSEPAAARHDHEPATHGSTLSGLWFQFLNGLRF</sequence>
<dbReference type="SUPFAM" id="SSF46565">
    <property type="entry name" value="Chaperone J-domain"/>
    <property type="match status" value="1"/>
</dbReference>
<protein>
    <submittedName>
        <fullName evidence="4">DnaJ domain-containing protein</fullName>
    </submittedName>
</protein>
<proteinExistence type="predicted"/>
<name>A0A1G7QCB1_9BURK</name>
<accession>A0A1G7QCB1</accession>
<dbReference type="PROSITE" id="PS50076">
    <property type="entry name" value="DNAJ_2"/>
    <property type="match status" value="1"/>
</dbReference>
<evidence type="ECO:0000256" key="1">
    <source>
        <dbReference type="SAM" id="Coils"/>
    </source>
</evidence>
<dbReference type="Gene3D" id="1.10.287.110">
    <property type="entry name" value="DnaJ domain"/>
    <property type="match status" value="1"/>
</dbReference>
<keyword evidence="1" id="KW-0175">Coiled coil</keyword>
<dbReference type="RefSeq" id="WP_090681677.1">
    <property type="nucleotide sequence ID" value="NZ_CADERL010000003.1"/>
</dbReference>
<dbReference type="EMBL" id="FNCJ01000001">
    <property type="protein sequence ID" value="SDF95559.1"/>
    <property type="molecule type" value="Genomic_DNA"/>
</dbReference>
<dbReference type="GO" id="GO:0044183">
    <property type="term" value="F:protein folding chaperone"/>
    <property type="evidence" value="ECO:0007669"/>
    <property type="project" value="TreeGrafter"/>
</dbReference>
<dbReference type="InterPro" id="IPR001623">
    <property type="entry name" value="DnaJ_domain"/>
</dbReference>